<dbReference type="Proteomes" id="UP001320706">
    <property type="component" value="Unassembled WGS sequence"/>
</dbReference>
<name>A0ACC3SL49_9PEZI</name>
<accession>A0ACC3SL49</accession>
<evidence type="ECO:0000313" key="1">
    <source>
        <dbReference type="EMBL" id="KAK8216739.1"/>
    </source>
</evidence>
<keyword evidence="2" id="KW-1185">Reference proteome</keyword>
<protein>
    <submittedName>
        <fullName evidence="1">Uncharacterized protein</fullName>
    </submittedName>
</protein>
<comment type="caution">
    <text evidence="1">The sequence shown here is derived from an EMBL/GenBank/DDBJ whole genome shotgun (WGS) entry which is preliminary data.</text>
</comment>
<dbReference type="EMBL" id="JAMKPW020000007">
    <property type="protein sequence ID" value="KAK8216739.1"/>
    <property type="molecule type" value="Genomic_DNA"/>
</dbReference>
<proteinExistence type="predicted"/>
<evidence type="ECO:0000313" key="2">
    <source>
        <dbReference type="Proteomes" id="UP001320706"/>
    </source>
</evidence>
<gene>
    <name evidence="1" type="ORF">M8818_001702</name>
</gene>
<organism evidence="1 2">
    <name type="scientific">Zalaria obscura</name>
    <dbReference type="NCBI Taxonomy" id="2024903"/>
    <lineage>
        <taxon>Eukaryota</taxon>
        <taxon>Fungi</taxon>
        <taxon>Dikarya</taxon>
        <taxon>Ascomycota</taxon>
        <taxon>Pezizomycotina</taxon>
        <taxon>Dothideomycetes</taxon>
        <taxon>Dothideomycetidae</taxon>
        <taxon>Dothideales</taxon>
        <taxon>Zalariaceae</taxon>
        <taxon>Zalaria</taxon>
    </lineage>
</organism>
<reference evidence="1" key="1">
    <citation type="submission" date="2024-02" db="EMBL/GenBank/DDBJ databases">
        <title>Metagenome Assembled Genome of Zalaria obscura JY119.</title>
        <authorList>
            <person name="Vighnesh L."/>
            <person name="Jagadeeshwari U."/>
            <person name="Venkata Ramana C."/>
            <person name="Sasikala C."/>
        </authorList>
    </citation>
    <scope>NUCLEOTIDE SEQUENCE</scope>
    <source>
        <strain evidence="1">JY119</strain>
    </source>
</reference>
<sequence>MSALSCPNHAAGNSVRVFSGIREGEASAGSQSRRNSHSPAYDNLPSFADLTTDEERERKAEASAPGTYNVIVNPESFTNLPEYSAATTGERPVSVQSLHSSFGSPRSDNSRVLPSDDPHVVVLTKFEDVPSSIPSVSSFNADRRPSVQVPCNDVYKRKISNSPQTLDRPSSQPQHSPRGSSEDILMNHYRDVVTKRLWPMAPHFYDPSISYEDDPLLREARHFRPLYDAICALSLQSLAFKGRASWEEAFQYYEQALSPERIVQSTDDLTSDNTLFLHFLLLIYDVCFVCHLRRKTGADVTTMWVQHLQQLLRIVRQRNSPLKNGSQIYIVWSVGLIDIEATLAGGGSGEFVRHLVDMASAYQPHAFPTGVISPWASLNFKNELDVFPIVQNWHREVIFVAGKTALEARRLRIEADMRHPTTPLTPHGYAVREQEIRHVQAELFNASQRSYPSFIPGDAPLTALELPPRVMHVFIWDPALMTAKEQ</sequence>